<evidence type="ECO:0000259" key="5">
    <source>
        <dbReference type="PROSITE" id="PS50106"/>
    </source>
</evidence>
<evidence type="ECO:0000256" key="4">
    <source>
        <dbReference type="SAM" id="Phobius"/>
    </source>
</evidence>
<dbReference type="EMBL" id="VFOS01000001">
    <property type="protein sequence ID" value="TQL63583.1"/>
    <property type="molecule type" value="Genomic_DNA"/>
</dbReference>
<dbReference type="PANTHER" id="PTHR43343">
    <property type="entry name" value="PEPTIDASE S12"/>
    <property type="match status" value="1"/>
</dbReference>
<evidence type="ECO:0000256" key="3">
    <source>
        <dbReference type="SAM" id="MobiDB-lite"/>
    </source>
</evidence>
<sequence length="447" mass="43491">MDDITNGSHDLGGQDRTTQGVADQPSLFRDNRMTFAAGALAFSLLAGGLGWAWAGNAAGSSTQASSSITTTAPVATGAYPSPGSAYAPGAAQGGLPALPQDGAQRIPYGDMNAADTSSLAGLDVDTPTDEQTAGIVVIETDLGYSDGEAAGTGIVLTEDGLVLTNHHVVAGATSISVTTADGATHTAELVGSDANSDVALLELTNASGLTVAETDSAPNLTAGDAVTAIGNALGQGLAAAPGTVTALDQTITTQDEGTVEGQELSGLIEIDADVVSGDSGGAVLDADGDVIGLTTAASSGTRDIAGYAIDIDDALAIVDEIQAGSESGTIAIGYPAFLGIGLATDETTAYSNGTLGLGLDGAGGTSLSTTSNGVEVAEVYPETAAAAAGIVSGDLITAVDGVAVASQDELSAAIGAHDPGDIVEIAWSDSSGASHNATAALTRGPVA</sequence>
<dbReference type="SUPFAM" id="SSF50156">
    <property type="entry name" value="PDZ domain-like"/>
    <property type="match status" value="1"/>
</dbReference>
<dbReference type="Proteomes" id="UP000315389">
    <property type="component" value="Unassembled WGS sequence"/>
</dbReference>
<keyword evidence="1 6" id="KW-0645">Protease</keyword>
<dbReference type="InterPro" id="IPR001940">
    <property type="entry name" value="Peptidase_S1C"/>
</dbReference>
<dbReference type="RefSeq" id="WP_142117864.1">
    <property type="nucleotide sequence ID" value="NZ_BAAASV010000002.1"/>
</dbReference>
<gene>
    <name evidence="6" type="ORF">FB461_0045</name>
</gene>
<evidence type="ECO:0000313" key="6">
    <source>
        <dbReference type="EMBL" id="TQL63583.1"/>
    </source>
</evidence>
<dbReference type="GO" id="GO:0004252">
    <property type="term" value="F:serine-type endopeptidase activity"/>
    <property type="evidence" value="ECO:0007669"/>
    <property type="project" value="InterPro"/>
</dbReference>
<keyword evidence="4" id="KW-0472">Membrane</keyword>
<feature type="domain" description="PDZ" evidence="5">
    <location>
        <begin position="351"/>
        <end position="414"/>
    </location>
</feature>
<evidence type="ECO:0000256" key="2">
    <source>
        <dbReference type="ARBA" id="ARBA00022801"/>
    </source>
</evidence>
<dbReference type="SUPFAM" id="SSF50494">
    <property type="entry name" value="Trypsin-like serine proteases"/>
    <property type="match status" value="1"/>
</dbReference>
<dbReference type="OrthoDB" id="73775at2"/>
<dbReference type="Pfam" id="PF13365">
    <property type="entry name" value="Trypsin_2"/>
    <property type="match status" value="1"/>
</dbReference>
<feature type="compositionally biased region" description="Low complexity" evidence="3">
    <location>
        <begin position="90"/>
        <end position="100"/>
    </location>
</feature>
<dbReference type="AlphaFoldDB" id="A0A542ZT98"/>
<accession>A0A542ZT98</accession>
<keyword evidence="4" id="KW-0812">Transmembrane</keyword>
<evidence type="ECO:0000313" key="7">
    <source>
        <dbReference type="Proteomes" id="UP000315389"/>
    </source>
</evidence>
<comment type="caution">
    <text evidence="6">The sequence shown here is derived from an EMBL/GenBank/DDBJ whole genome shotgun (WGS) entry which is preliminary data.</text>
</comment>
<dbReference type="PANTHER" id="PTHR43343:SF3">
    <property type="entry name" value="PROTEASE DO-LIKE 8, CHLOROPLASTIC"/>
    <property type="match status" value="1"/>
</dbReference>
<feature type="region of interest" description="Disordered" evidence="3">
    <location>
        <begin position="90"/>
        <end position="110"/>
    </location>
</feature>
<evidence type="ECO:0000256" key="1">
    <source>
        <dbReference type="ARBA" id="ARBA00022670"/>
    </source>
</evidence>
<dbReference type="Pfam" id="PF13180">
    <property type="entry name" value="PDZ_2"/>
    <property type="match status" value="1"/>
</dbReference>
<keyword evidence="7" id="KW-1185">Reference proteome</keyword>
<feature type="transmembrane region" description="Helical" evidence="4">
    <location>
        <begin position="35"/>
        <end position="54"/>
    </location>
</feature>
<dbReference type="PRINTS" id="PR00834">
    <property type="entry name" value="PROTEASES2C"/>
</dbReference>
<protein>
    <submittedName>
        <fullName evidence="6">S1-C subfamily serine protease</fullName>
    </submittedName>
</protein>
<dbReference type="InterPro" id="IPR051201">
    <property type="entry name" value="Chloro_Bact_Ser_Proteases"/>
</dbReference>
<dbReference type="PROSITE" id="PS50106">
    <property type="entry name" value="PDZ"/>
    <property type="match status" value="1"/>
</dbReference>
<dbReference type="InterPro" id="IPR001478">
    <property type="entry name" value="PDZ"/>
</dbReference>
<reference evidence="6 7" key="1">
    <citation type="submission" date="2019-06" db="EMBL/GenBank/DDBJ databases">
        <title>Sequencing the genomes of 1000 actinobacteria strains.</title>
        <authorList>
            <person name="Klenk H.-P."/>
        </authorList>
    </citation>
    <scope>NUCLEOTIDE SEQUENCE [LARGE SCALE GENOMIC DNA]</scope>
    <source>
        <strain evidence="6 7">DSM 4813</strain>
    </source>
</reference>
<dbReference type="InterPro" id="IPR036034">
    <property type="entry name" value="PDZ_sf"/>
</dbReference>
<name>A0A542ZT98_RARFA</name>
<dbReference type="GO" id="GO:0006508">
    <property type="term" value="P:proteolysis"/>
    <property type="evidence" value="ECO:0007669"/>
    <property type="project" value="UniProtKB-KW"/>
</dbReference>
<dbReference type="Gene3D" id="2.40.10.120">
    <property type="match status" value="1"/>
</dbReference>
<feature type="region of interest" description="Disordered" evidence="3">
    <location>
        <begin position="1"/>
        <end position="21"/>
    </location>
</feature>
<dbReference type="SMART" id="SM00228">
    <property type="entry name" value="PDZ"/>
    <property type="match status" value="1"/>
</dbReference>
<organism evidence="6 7">
    <name type="scientific">Rarobacter faecitabidus</name>
    <dbReference type="NCBI Taxonomy" id="13243"/>
    <lineage>
        <taxon>Bacteria</taxon>
        <taxon>Bacillati</taxon>
        <taxon>Actinomycetota</taxon>
        <taxon>Actinomycetes</taxon>
        <taxon>Micrococcales</taxon>
        <taxon>Rarobacteraceae</taxon>
        <taxon>Rarobacter</taxon>
    </lineage>
</organism>
<proteinExistence type="predicted"/>
<dbReference type="Gene3D" id="2.30.42.10">
    <property type="match status" value="1"/>
</dbReference>
<keyword evidence="2" id="KW-0378">Hydrolase</keyword>
<dbReference type="InterPro" id="IPR009003">
    <property type="entry name" value="Peptidase_S1_PA"/>
</dbReference>
<keyword evidence="4" id="KW-1133">Transmembrane helix</keyword>